<keyword evidence="2 7" id="KW-0255">Endonuclease</keyword>
<dbReference type="GO" id="GO:0009411">
    <property type="term" value="P:response to UV"/>
    <property type="evidence" value="ECO:0007669"/>
    <property type="project" value="InterPro"/>
</dbReference>
<keyword evidence="4" id="KW-0228">DNA excision</keyword>
<dbReference type="InterPro" id="IPR004601">
    <property type="entry name" value="UvdE"/>
</dbReference>
<name>A0A410WPH0_9BACL</name>
<dbReference type="PANTHER" id="PTHR31290">
    <property type="entry name" value="UV-DAMAGE ENDONUCLEASE"/>
    <property type="match status" value="1"/>
</dbReference>
<dbReference type="OrthoDB" id="9782576at2"/>
<dbReference type="InterPro" id="IPR036237">
    <property type="entry name" value="Xyl_isomerase-like_sf"/>
</dbReference>
<protein>
    <submittedName>
        <fullName evidence="7">UV DNA damage repair endonuclease UvsE</fullName>
    </submittedName>
</protein>
<evidence type="ECO:0000256" key="5">
    <source>
        <dbReference type="ARBA" id="ARBA00022801"/>
    </source>
</evidence>
<reference evidence="7 8" key="1">
    <citation type="submission" date="2018-01" db="EMBL/GenBank/DDBJ databases">
        <title>The whole genome sequencing and assembly of Paenibacillus chitinolyticus KCCM 41400 strain.</title>
        <authorList>
            <person name="Kim J.-Y."/>
            <person name="Park M.-K."/>
            <person name="Lee Y.-J."/>
            <person name="Yi H."/>
            <person name="Bahn Y.-S."/>
            <person name="Kim J.F."/>
            <person name="Lee D.-W."/>
        </authorList>
    </citation>
    <scope>NUCLEOTIDE SEQUENCE [LARGE SCALE GENOMIC DNA]</scope>
    <source>
        <strain evidence="7 8">KCCM 41400</strain>
    </source>
</reference>
<keyword evidence="5" id="KW-0378">Hydrolase</keyword>
<evidence type="ECO:0000256" key="3">
    <source>
        <dbReference type="ARBA" id="ARBA00022763"/>
    </source>
</evidence>
<dbReference type="Proteomes" id="UP000288943">
    <property type="component" value="Chromosome"/>
</dbReference>
<evidence type="ECO:0000256" key="6">
    <source>
        <dbReference type="ARBA" id="ARBA00023204"/>
    </source>
</evidence>
<dbReference type="EMBL" id="CP026520">
    <property type="protein sequence ID" value="QAV16207.1"/>
    <property type="molecule type" value="Genomic_DNA"/>
</dbReference>
<dbReference type="Pfam" id="PF03851">
    <property type="entry name" value="UvdE"/>
    <property type="match status" value="1"/>
</dbReference>
<dbReference type="PANTHER" id="PTHR31290:SF5">
    <property type="entry name" value="UV-DAMAGE ENDONUCLEASE"/>
    <property type="match status" value="1"/>
</dbReference>
<evidence type="ECO:0000256" key="1">
    <source>
        <dbReference type="ARBA" id="ARBA00022722"/>
    </source>
</evidence>
<dbReference type="GO" id="GO:0004519">
    <property type="term" value="F:endonuclease activity"/>
    <property type="evidence" value="ECO:0007669"/>
    <property type="project" value="UniProtKB-KW"/>
</dbReference>
<dbReference type="AlphaFoldDB" id="A0A410WPH0"/>
<organism evidence="7 8">
    <name type="scientific">Paenibacillus chitinolyticus</name>
    <dbReference type="NCBI Taxonomy" id="79263"/>
    <lineage>
        <taxon>Bacteria</taxon>
        <taxon>Bacillati</taxon>
        <taxon>Bacillota</taxon>
        <taxon>Bacilli</taxon>
        <taxon>Bacillales</taxon>
        <taxon>Paenibacillaceae</taxon>
        <taxon>Paenibacillus</taxon>
    </lineage>
</organism>
<accession>A0A410WPH0</accession>
<evidence type="ECO:0000313" key="7">
    <source>
        <dbReference type="EMBL" id="QAV16207.1"/>
    </source>
</evidence>
<gene>
    <name evidence="7" type="primary">uvdE</name>
    <name evidence="7" type="ORF">PC41400_00230</name>
</gene>
<dbReference type="Gene3D" id="3.20.20.150">
    <property type="entry name" value="Divalent-metal-dependent TIM barrel enzymes"/>
    <property type="match status" value="1"/>
</dbReference>
<evidence type="ECO:0000256" key="4">
    <source>
        <dbReference type="ARBA" id="ARBA00022769"/>
    </source>
</evidence>
<dbReference type="NCBIfam" id="TIGR00629">
    <property type="entry name" value="uvde"/>
    <property type="match status" value="1"/>
</dbReference>
<dbReference type="SUPFAM" id="SSF51658">
    <property type="entry name" value="Xylose isomerase-like"/>
    <property type="match status" value="1"/>
</dbReference>
<dbReference type="RefSeq" id="WP_042231237.1">
    <property type="nucleotide sequence ID" value="NZ_CP026520.1"/>
</dbReference>
<keyword evidence="6" id="KW-0234">DNA repair</keyword>
<dbReference type="GeneID" id="95373244"/>
<dbReference type="KEGG" id="pchi:PC41400_00230"/>
<evidence type="ECO:0000256" key="2">
    <source>
        <dbReference type="ARBA" id="ARBA00022759"/>
    </source>
</evidence>
<evidence type="ECO:0000313" key="8">
    <source>
        <dbReference type="Proteomes" id="UP000288943"/>
    </source>
</evidence>
<keyword evidence="3" id="KW-0227">DNA damage</keyword>
<keyword evidence="1" id="KW-0540">Nuclease</keyword>
<proteinExistence type="predicted"/>
<sequence length="315" mass="35394">MEVRIGYVAQALAIYHNTPSSTFTYKRFKEGPYEESLAKAIEVGRRNLEATRRILYYNAAHGIRLYRLSSSLIPLATHPDVHIGVKEVYREELAELGAFARRHDIRLSMHPNQFTLLNGSDAVVDAAIRDLDYHADILGGMGMGSDGIINIHVGGAYGNKRASAERLLSNLPRVPEPILKRLTFENDDKTYTAEETLSVCQRSGVPMMFDLHHDWCNSSSRPGIELLPQIAETWKDRPMKVHVSSPKNDKDFRSHAEYVEAGPLLVFLKACKEEGLDRLDVMVEAKRKDYACLKLAEDLSSVRGIRRLDGGVLSM</sequence>
<dbReference type="GO" id="GO:0006289">
    <property type="term" value="P:nucleotide-excision repair"/>
    <property type="evidence" value="ECO:0007669"/>
    <property type="project" value="InterPro"/>
</dbReference>
<dbReference type="GO" id="GO:0016787">
    <property type="term" value="F:hydrolase activity"/>
    <property type="evidence" value="ECO:0007669"/>
    <property type="project" value="UniProtKB-KW"/>
</dbReference>